<gene>
    <name evidence="2" type="ORF">KDA10_01690</name>
</gene>
<evidence type="ECO:0000313" key="2">
    <source>
        <dbReference type="EMBL" id="MCA9302064.1"/>
    </source>
</evidence>
<keyword evidence="2" id="KW-0689">Ribosomal protein</keyword>
<evidence type="ECO:0000313" key="3">
    <source>
        <dbReference type="Proteomes" id="UP000714817"/>
    </source>
</evidence>
<protein>
    <submittedName>
        <fullName evidence="2">50S ribosomal protein L29</fullName>
    </submittedName>
</protein>
<dbReference type="Gene3D" id="1.10.287.310">
    <property type="match status" value="1"/>
</dbReference>
<evidence type="ECO:0000256" key="1">
    <source>
        <dbReference type="SAM" id="Coils"/>
    </source>
</evidence>
<reference evidence="2" key="2">
    <citation type="journal article" date="2021" name="Microbiome">
        <title>Successional dynamics and alternative stable states in a saline activated sludge microbial community over 9 years.</title>
        <authorList>
            <person name="Wang Y."/>
            <person name="Ye J."/>
            <person name="Ju F."/>
            <person name="Liu L."/>
            <person name="Boyd J.A."/>
            <person name="Deng Y."/>
            <person name="Parks D.H."/>
            <person name="Jiang X."/>
            <person name="Yin X."/>
            <person name="Woodcroft B.J."/>
            <person name="Tyson G.W."/>
            <person name="Hugenholtz P."/>
            <person name="Polz M.F."/>
            <person name="Zhang T."/>
        </authorList>
    </citation>
    <scope>NUCLEOTIDE SEQUENCE</scope>
    <source>
        <strain evidence="2">HKST-UBA80</strain>
    </source>
</reference>
<dbReference type="EMBL" id="JAGQNY010000005">
    <property type="protein sequence ID" value="MCA9302064.1"/>
    <property type="molecule type" value="Genomic_DNA"/>
</dbReference>
<reference evidence="2" key="1">
    <citation type="submission" date="2020-04" db="EMBL/GenBank/DDBJ databases">
        <authorList>
            <person name="Zhang T."/>
        </authorList>
    </citation>
    <scope>NUCLEOTIDE SEQUENCE</scope>
    <source>
        <strain evidence="2">HKST-UBA80</strain>
    </source>
</reference>
<keyword evidence="1" id="KW-0175">Coiled coil</keyword>
<dbReference type="GO" id="GO:0005840">
    <property type="term" value="C:ribosome"/>
    <property type="evidence" value="ECO:0007669"/>
    <property type="project" value="UniProtKB-KW"/>
</dbReference>
<dbReference type="Proteomes" id="UP000714817">
    <property type="component" value="Unassembled WGS sequence"/>
</dbReference>
<accession>A0A955E154</accession>
<dbReference type="AlphaFoldDB" id="A0A955E154"/>
<dbReference type="InterPro" id="IPR036049">
    <property type="entry name" value="Ribosomal_uL29_sf"/>
</dbReference>
<comment type="caution">
    <text evidence="2">The sequence shown here is derived from an EMBL/GenBank/DDBJ whole genome shotgun (WGS) entry which is preliminary data.</text>
</comment>
<dbReference type="GO" id="GO:0006412">
    <property type="term" value="P:translation"/>
    <property type="evidence" value="ECO:0007669"/>
    <property type="project" value="InterPro"/>
</dbReference>
<dbReference type="GO" id="GO:0003735">
    <property type="term" value="F:structural constituent of ribosome"/>
    <property type="evidence" value="ECO:0007669"/>
    <property type="project" value="InterPro"/>
</dbReference>
<sequence>MTNTKLDLKNKNREQLLEMLKVAKKDKEDFVANLLKNKEKNVTKLRQLRKNIARIQTAVNALEEKN</sequence>
<name>A0A955E154_UNCKA</name>
<keyword evidence="2" id="KW-0687">Ribonucleoprotein</keyword>
<organism evidence="2 3">
    <name type="scientific">candidate division WWE3 bacterium</name>
    <dbReference type="NCBI Taxonomy" id="2053526"/>
    <lineage>
        <taxon>Bacteria</taxon>
        <taxon>Katanobacteria</taxon>
    </lineage>
</organism>
<feature type="coiled-coil region" evidence="1">
    <location>
        <begin position="6"/>
        <end position="65"/>
    </location>
</feature>
<dbReference type="SUPFAM" id="SSF46561">
    <property type="entry name" value="Ribosomal protein L29 (L29p)"/>
    <property type="match status" value="1"/>
</dbReference>
<proteinExistence type="predicted"/>